<dbReference type="GO" id="GO:0006352">
    <property type="term" value="P:DNA-templated transcription initiation"/>
    <property type="evidence" value="ECO:0007669"/>
    <property type="project" value="InterPro"/>
</dbReference>
<evidence type="ECO:0000256" key="1">
    <source>
        <dbReference type="ARBA" id="ARBA00008798"/>
    </source>
</evidence>
<gene>
    <name evidence="11" type="primary">rpoN</name>
    <name evidence="11" type="ORF">GM415_13670</name>
</gene>
<dbReference type="AlphaFoldDB" id="A0A6I6JG33"/>
<evidence type="ECO:0000256" key="2">
    <source>
        <dbReference type="ARBA" id="ARBA00022478"/>
    </source>
</evidence>
<keyword evidence="3" id="KW-0808">Transferase</keyword>
<organism evidence="11 12">
    <name type="scientific">Pseudodesulfovibrio cashew</name>
    <dbReference type="NCBI Taxonomy" id="2678688"/>
    <lineage>
        <taxon>Bacteria</taxon>
        <taxon>Pseudomonadati</taxon>
        <taxon>Thermodesulfobacteriota</taxon>
        <taxon>Desulfovibrionia</taxon>
        <taxon>Desulfovibrionales</taxon>
        <taxon>Desulfovibrionaceae</taxon>
    </lineage>
</organism>
<feature type="domain" description="RNA polymerase sigma factor 54 core-binding" evidence="10">
    <location>
        <begin position="107"/>
        <end position="294"/>
    </location>
</feature>
<dbReference type="InterPro" id="IPR007046">
    <property type="entry name" value="RNA_pol_sigma_54_core-bd"/>
</dbReference>
<evidence type="ECO:0000256" key="4">
    <source>
        <dbReference type="ARBA" id="ARBA00022695"/>
    </source>
</evidence>
<evidence type="ECO:0000259" key="10">
    <source>
        <dbReference type="Pfam" id="PF04963"/>
    </source>
</evidence>
<evidence type="ECO:0000313" key="11">
    <source>
        <dbReference type="EMBL" id="QGY41131.1"/>
    </source>
</evidence>
<dbReference type="InterPro" id="IPR038709">
    <property type="entry name" value="RpoN_core-bd_sf"/>
</dbReference>
<dbReference type="InterPro" id="IPR007634">
    <property type="entry name" value="RNA_pol_sigma_54_DNA-bd"/>
</dbReference>
<dbReference type="PANTHER" id="PTHR32248">
    <property type="entry name" value="RNA POLYMERASE SIGMA-54 FACTOR"/>
    <property type="match status" value="1"/>
</dbReference>
<accession>A0A6I6JG33</accession>
<dbReference type="PRINTS" id="PR00045">
    <property type="entry name" value="SIGMA54FCT"/>
</dbReference>
<dbReference type="GO" id="GO:0016779">
    <property type="term" value="F:nucleotidyltransferase activity"/>
    <property type="evidence" value="ECO:0007669"/>
    <property type="project" value="UniProtKB-KW"/>
</dbReference>
<dbReference type="Proteomes" id="UP000428328">
    <property type="component" value="Chromosome"/>
</dbReference>
<proteinExistence type="inferred from homology"/>
<keyword evidence="8" id="KW-0804">Transcription</keyword>
<dbReference type="InterPro" id="IPR000394">
    <property type="entry name" value="RNA_pol_sigma_54"/>
</dbReference>
<dbReference type="PROSITE" id="PS00717">
    <property type="entry name" value="SIGMA54_1"/>
    <property type="match status" value="1"/>
</dbReference>
<feature type="domain" description="RNA polymerase sigma factor 54 DNA-binding" evidence="9">
    <location>
        <begin position="307"/>
        <end position="466"/>
    </location>
</feature>
<dbReference type="PROSITE" id="PS00718">
    <property type="entry name" value="SIGMA54_2"/>
    <property type="match status" value="1"/>
</dbReference>
<keyword evidence="12" id="KW-1185">Reference proteome</keyword>
<dbReference type="RefSeq" id="WP_158949099.1">
    <property type="nucleotide sequence ID" value="NZ_CP046400.1"/>
</dbReference>
<sequence>MGLELRQQLKLSQQLVMTPQLQQAIKLLQLSRLELLETVQQELMENPFLDETETETEIREKETLTESQAEEELVRTADWENYLGEFSSTSKQAMARDSEVPEEGLSFEARLASKPSLEGHLNWQMRLSNFTEREVAIGETVIGNVDHNGYLQASNEEIMSMVSATEEEIDSVIERIKRLDPVGVGARTPQECLLVQMEVLGYDDPILESLVRDHLEDLEKNRYKPLARKFKISMEELKEYLDLLQTLDPMPGTNFSSTEPHYVSPDVFVYKYGDEFVIILNEDGLPRLQMNSFYMDSMKGAKDKEKDYFQEKMRSAAWLMKSLYQRQRTLYKVVESIVRFQREFFEEGVTKLRPLILKEVAEDIEMHESTVSRITTSKYVSTPHGIFELKFFFNSALDLNDGSQVGSESVKALIKQMIAEEDAKKPLSDEKIGEILKEKLDVNIARRTVAKYRSAMGIASSSKRKQYF</sequence>
<evidence type="ECO:0000256" key="5">
    <source>
        <dbReference type="ARBA" id="ARBA00023015"/>
    </source>
</evidence>
<dbReference type="EMBL" id="CP046400">
    <property type="protein sequence ID" value="QGY41131.1"/>
    <property type="molecule type" value="Genomic_DNA"/>
</dbReference>
<protein>
    <submittedName>
        <fullName evidence="11">RNA polymerase factor sigma-54</fullName>
    </submittedName>
</protein>
<keyword evidence="4" id="KW-0548">Nucleotidyltransferase</keyword>
<keyword evidence="5" id="KW-0805">Transcription regulation</keyword>
<keyword evidence="6" id="KW-0731">Sigma factor</keyword>
<name>A0A6I6JG33_9BACT</name>
<dbReference type="KEGG" id="psel:GM415_13670"/>
<dbReference type="PANTHER" id="PTHR32248:SF4">
    <property type="entry name" value="RNA POLYMERASE SIGMA-54 FACTOR"/>
    <property type="match status" value="1"/>
</dbReference>
<evidence type="ECO:0000259" key="9">
    <source>
        <dbReference type="Pfam" id="PF04552"/>
    </source>
</evidence>
<evidence type="ECO:0000256" key="3">
    <source>
        <dbReference type="ARBA" id="ARBA00022679"/>
    </source>
</evidence>
<dbReference type="GO" id="GO:0000428">
    <property type="term" value="C:DNA-directed RNA polymerase complex"/>
    <property type="evidence" value="ECO:0007669"/>
    <property type="project" value="UniProtKB-KW"/>
</dbReference>
<dbReference type="Pfam" id="PF00309">
    <property type="entry name" value="Sigma54_AID"/>
    <property type="match status" value="1"/>
</dbReference>
<evidence type="ECO:0000256" key="8">
    <source>
        <dbReference type="ARBA" id="ARBA00023163"/>
    </source>
</evidence>
<dbReference type="GO" id="GO:0016987">
    <property type="term" value="F:sigma factor activity"/>
    <property type="evidence" value="ECO:0007669"/>
    <property type="project" value="UniProtKB-KW"/>
</dbReference>
<reference evidence="11 12" key="1">
    <citation type="submission" date="2019-11" db="EMBL/GenBank/DDBJ databases">
        <authorList>
            <person name="Zheng R.K."/>
            <person name="Sun C.M."/>
        </authorList>
    </citation>
    <scope>NUCLEOTIDE SEQUENCE [LARGE SCALE GENOMIC DNA]</scope>
    <source>
        <strain evidence="11 12">SRB007</strain>
    </source>
</reference>
<dbReference type="Pfam" id="PF04552">
    <property type="entry name" value="Sigma54_DBD"/>
    <property type="match status" value="1"/>
</dbReference>
<keyword evidence="2" id="KW-0240">DNA-directed RNA polymerase</keyword>
<keyword evidence="7" id="KW-0238">DNA-binding</keyword>
<dbReference type="Gene3D" id="1.10.10.60">
    <property type="entry name" value="Homeodomain-like"/>
    <property type="match status" value="1"/>
</dbReference>
<dbReference type="NCBIfam" id="NF009118">
    <property type="entry name" value="PRK12469.1"/>
    <property type="match status" value="1"/>
</dbReference>
<dbReference type="NCBIfam" id="TIGR02395">
    <property type="entry name" value="rpoN_sigma"/>
    <property type="match status" value="1"/>
</dbReference>
<evidence type="ECO:0000256" key="7">
    <source>
        <dbReference type="ARBA" id="ARBA00023125"/>
    </source>
</evidence>
<dbReference type="GO" id="GO:0003677">
    <property type="term" value="F:DNA binding"/>
    <property type="evidence" value="ECO:0007669"/>
    <property type="project" value="UniProtKB-KW"/>
</dbReference>
<evidence type="ECO:0000256" key="6">
    <source>
        <dbReference type="ARBA" id="ARBA00023082"/>
    </source>
</evidence>
<dbReference type="PROSITE" id="PS50044">
    <property type="entry name" value="SIGMA54_3"/>
    <property type="match status" value="1"/>
</dbReference>
<dbReference type="GO" id="GO:0001216">
    <property type="term" value="F:DNA-binding transcription activator activity"/>
    <property type="evidence" value="ECO:0007669"/>
    <property type="project" value="InterPro"/>
</dbReference>
<dbReference type="Gene3D" id="1.10.10.1330">
    <property type="entry name" value="RNA polymerase sigma-54 factor, core-binding domain"/>
    <property type="match status" value="1"/>
</dbReference>
<dbReference type="Pfam" id="PF04963">
    <property type="entry name" value="Sigma54_CBD"/>
    <property type="match status" value="1"/>
</dbReference>
<dbReference type="PIRSF" id="PIRSF000774">
    <property type="entry name" value="RpoN"/>
    <property type="match status" value="1"/>
</dbReference>
<evidence type="ECO:0000313" key="12">
    <source>
        <dbReference type="Proteomes" id="UP000428328"/>
    </source>
</evidence>
<comment type="similarity">
    <text evidence="1">Belongs to the sigma-54 factor family.</text>
</comment>